<protein>
    <submittedName>
        <fullName evidence="2">Uncharacterized protein</fullName>
    </submittedName>
</protein>
<evidence type="ECO:0000256" key="1">
    <source>
        <dbReference type="SAM" id="MobiDB-lite"/>
    </source>
</evidence>
<comment type="caution">
    <text evidence="2">The sequence shown here is derived from an EMBL/GenBank/DDBJ whole genome shotgun (WGS) entry which is preliminary data.</text>
</comment>
<evidence type="ECO:0000313" key="2">
    <source>
        <dbReference type="EMBL" id="MED6254871.1"/>
    </source>
</evidence>
<accession>A0ABU7BW27</accession>
<dbReference type="Proteomes" id="UP001345963">
    <property type="component" value="Unassembled WGS sequence"/>
</dbReference>
<name>A0ABU7BW27_9TELE</name>
<gene>
    <name evidence="2" type="ORF">ATANTOWER_001415</name>
</gene>
<keyword evidence="3" id="KW-1185">Reference proteome</keyword>
<dbReference type="EMBL" id="JAHUTI010069985">
    <property type="protein sequence ID" value="MED6254871.1"/>
    <property type="molecule type" value="Genomic_DNA"/>
</dbReference>
<organism evidence="2 3">
    <name type="scientific">Ataeniobius toweri</name>
    <dbReference type="NCBI Taxonomy" id="208326"/>
    <lineage>
        <taxon>Eukaryota</taxon>
        <taxon>Metazoa</taxon>
        <taxon>Chordata</taxon>
        <taxon>Craniata</taxon>
        <taxon>Vertebrata</taxon>
        <taxon>Euteleostomi</taxon>
        <taxon>Actinopterygii</taxon>
        <taxon>Neopterygii</taxon>
        <taxon>Teleostei</taxon>
        <taxon>Neoteleostei</taxon>
        <taxon>Acanthomorphata</taxon>
        <taxon>Ovalentaria</taxon>
        <taxon>Atherinomorphae</taxon>
        <taxon>Cyprinodontiformes</taxon>
        <taxon>Goodeidae</taxon>
        <taxon>Ataeniobius</taxon>
    </lineage>
</organism>
<feature type="region of interest" description="Disordered" evidence="1">
    <location>
        <begin position="72"/>
        <end position="93"/>
    </location>
</feature>
<proteinExistence type="predicted"/>
<reference evidence="2 3" key="1">
    <citation type="submission" date="2021-07" db="EMBL/GenBank/DDBJ databases">
        <authorList>
            <person name="Palmer J.M."/>
        </authorList>
    </citation>
    <scope>NUCLEOTIDE SEQUENCE [LARGE SCALE GENOMIC DNA]</scope>
    <source>
        <strain evidence="2 3">AT_MEX2019</strain>
        <tissue evidence="2">Muscle</tissue>
    </source>
</reference>
<evidence type="ECO:0000313" key="3">
    <source>
        <dbReference type="Proteomes" id="UP001345963"/>
    </source>
</evidence>
<sequence length="116" mass="13324">MNSAMKLFRQCVSCFYGYISAVIVNHFHKSYSGHFCKQHYCNKPSSNCWRPALLLQGSDFPSTASYQMDPVLSQSPLEDPQEQQIHSKKKGLHDAVNTPDWIRTEVFPNSSWSFHP</sequence>